<evidence type="ECO:0000256" key="1">
    <source>
        <dbReference type="ARBA" id="ARBA00022801"/>
    </source>
</evidence>
<dbReference type="InterPro" id="IPR029058">
    <property type="entry name" value="AB_hydrolase_fold"/>
</dbReference>
<feature type="domain" description="AB hydrolase-1" evidence="2">
    <location>
        <begin position="27"/>
        <end position="270"/>
    </location>
</feature>
<dbReference type="PRINTS" id="PR00412">
    <property type="entry name" value="EPOXHYDRLASE"/>
</dbReference>
<evidence type="ECO:0000313" key="3">
    <source>
        <dbReference type="EMBL" id="UNI22498.1"/>
    </source>
</evidence>
<dbReference type="InterPro" id="IPR051340">
    <property type="entry name" value="Haloalkane_dehalogenase"/>
</dbReference>
<evidence type="ECO:0000259" key="2">
    <source>
        <dbReference type="Pfam" id="PF00561"/>
    </source>
</evidence>
<dbReference type="Gene3D" id="3.40.50.1820">
    <property type="entry name" value="alpha/beta hydrolase"/>
    <property type="match status" value="1"/>
</dbReference>
<dbReference type="KEGG" id="ptkz:JDV02_008383"/>
<dbReference type="PANTHER" id="PTHR42977:SF3">
    <property type="entry name" value="AB HYDROLASE-1 DOMAIN-CONTAINING PROTEIN"/>
    <property type="match status" value="1"/>
</dbReference>
<sequence>MASVASVQVNDTNVFYRTAGPATASAPTILLLHGFPSSSHQFRNLIPLLAAKGYRVIAPDLPGFGFTTTPPSYKYTFASLAETIDGFADALRLTRFAIYIFDYGAPTGLRLALKHPEKVAAIVSQNGNAYEEGFGAEFWAPLRKYWASGAKEDRDALRGALELSVTKWQYTDGSPNAHKIQPEAWTLDQALMDRPGNKDIQLDLFYDYRTNVPLYASFHEYFRSSDVPVLAIWGKNDTIFVAPGAEAFKKDVKKIEVKLIDAGHFAIETNEQDFAKTMHAFFEKFEVFPGHK</sequence>
<dbReference type="EMBL" id="CP086361">
    <property type="protein sequence ID" value="UNI22498.1"/>
    <property type="molecule type" value="Genomic_DNA"/>
</dbReference>
<protein>
    <recommendedName>
        <fullName evidence="2">AB hydrolase-1 domain-containing protein</fullName>
    </recommendedName>
</protein>
<dbReference type="AlphaFoldDB" id="A0A9Q8QLZ4"/>
<dbReference type="Proteomes" id="UP000829364">
    <property type="component" value="Chromosome 8"/>
</dbReference>
<organism evidence="3 4">
    <name type="scientific">Purpureocillium takamizusanense</name>
    <dbReference type="NCBI Taxonomy" id="2060973"/>
    <lineage>
        <taxon>Eukaryota</taxon>
        <taxon>Fungi</taxon>
        <taxon>Dikarya</taxon>
        <taxon>Ascomycota</taxon>
        <taxon>Pezizomycotina</taxon>
        <taxon>Sordariomycetes</taxon>
        <taxon>Hypocreomycetidae</taxon>
        <taxon>Hypocreales</taxon>
        <taxon>Ophiocordycipitaceae</taxon>
        <taxon>Purpureocillium</taxon>
    </lineage>
</organism>
<keyword evidence="1" id="KW-0378">Hydrolase</keyword>
<keyword evidence="4" id="KW-1185">Reference proteome</keyword>
<name>A0A9Q8QLZ4_9HYPO</name>
<dbReference type="GeneID" id="72070330"/>
<gene>
    <name evidence="3" type="ORF">JDV02_008383</name>
</gene>
<reference evidence="3" key="1">
    <citation type="submission" date="2021-11" db="EMBL/GenBank/DDBJ databases">
        <title>Purpureocillium_takamizusanense_genome.</title>
        <authorList>
            <person name="Nguyen N.-H."/>
        </authorList>
    </citation>
    <scope>NUCLEOTIDE SEQUENCE</scope>
    <source>
        <strain evidence="3">PT3</strain>
    </source>
</reference>
<dbReference type="PANTHER" id="PTHR42977">
    <property type="entry name" value="HYDROLASE-RELATED"/>
    <property type="match status" value="1"/>
</dbReference>
<dbReference type="RefSeq" id="XP_047845979.1">
    <property type="nucleotide sequence ID" value="XM_047989973.1"/>
</dbReference>
<dbReference type="SUPFAM" id="SSF53474">
    <property type="entry name" value="alpha/beta-Hydrolases"/>
    <property type="match status" value="1"/>
</dbReference>
<dbReference type="Pfam" id="PF00561">
    <property type="entry name" value="Abhydrolase_1"/>
    <property type="match status" value="1"/>
</dbReference>
<dbReference type="PRINTS" id="PR00111">
    <property type="entry name" value="ABHYDROLASE"/>
</dbReference>
<dbReference type="InterPro" id="IPR000639">
    <property type="entry name" value="Epox_hydrolase-like"/>
</dbReference>
<proteinExistence type="predicted"/>
<dbReference type="InterPro" id="IPR000073">
    <property type="entry name" value="AB_hydrolase_1"/>
</dbReference>
<dbReference type="OrthoDB" id="284184at2759"/>
<evidence type="ECO:0000313" key="4">
    <source>
        <dbReference type="Proteomes" id="UP000829364"/>
    </source>
</evidence>
<dbReference type="GO" id="GO:0004301">
    <property type="term" value="F:epoxide hydrolase activity"/>
    <property type="evidence" value="ECO:0007669"/>
    <property type="project" value="TreeGrafter"/>
</dbReference>
<accession>A0A9Q8QLZ4</accession>